<evidence type="ECO:0000259" key="7">
    <source>
        <dbReference type="Pfam" id="PF00962"/>
    </source>
</evidence>
<dbReference type="GO" id="GO:0004000">
    <property type="term" value="F:adenosine deaminase activity"/>
    <property type="evidence" value="ECO:0007669"/>
    <property type="project" value="TreeGrafter"/>
</dbReference>
<dbReference type="GO" id="GO:0046103">
    <property type="term" value="P:inosine biosynthetic process"/>
    <property type="evidence" value="ECO:0007669"/>
    <property type="project" value="TreeGrafter"/>
</dbReference>
<dbReference type="GO" id="GO:0043103">
    <property type="term" value="P:hypoxanthine salvage"/>
    <property type="evidence" value="ECO:0007669"/>
    <property type="project" value="TreeGrafter"/>
</dbReference>
<evidence type="ECO:0000256" key="2">
    <source>
        <dbReference type="ARBA" id="ARBA00006676"/>
    </source>
</evidence>
<evidence type="ECO:0000256" key="6">
    <source>
        <dbReference type="ARBA" id="ARBA00022833"/>
    </source>
</evidence>
<evidence type="ECO:0000256" key="1">
    <source>
        <dbReference type="ARBA" id="ARBA00001947"/>
    </source>
</evidence>
<dbReference type="InterPro" id="IPR032466">
    <property type="entry name" value="Metal_Hydrolase"/>
</dbReference>
<dbReference type="Gene3D" id="3.20.20.140">
    <property type="entry name" value="Metal-dependent hydrolases"/>
    <property type="match status" value="1"/>
</dbReference>
<reference evidence="8 9" key="1">
    <citation type="submission" date="2018-06" db="EMBL/GenBank/DDBJ databases">
        <authorList>
            <consortium name="Pathogen Informatics"/>
            <person name="Doyle S."/>
        </authorList>
    </citation>
    <scope>NUCLEOTIDE SEQUENCE [LARGE SCALE GENOMIC DNA]</scope>
    <source>
        <strain evidence="8 9">NCTC13315</strain>
    </source>
</reference>
<dbReference type="SUPFAM" id="SSF51556">
    <property type="entry name" value="Metallo-dependent hydrolases"/>
    <property type="match status" value="1"/>
</dbReference>
<keyword evidence="5 8" id="KW-0378">Hydrolase</keyword>
<accession>A0A378HZ77</accession>
<comment type="cofactor">
    <cofactor evidence="1">
        <name>Zn(2+)</name>
        <dbReference type="ChEBI" id="CHEBI:29105"/>
    </cofactor>
</comment>
<evidence type="ECO:0000256" key="4">
    <source>
        <dbReference type="ARBA" id="ARBA00022723"/>
    </source>
</evidence>
<dbReference type="AlphaFoldDB" id="A0A378HZ77"/>
<dbReference type="Pfam" id="PF00962">
    <property type="entry name" value="A_deaminase"/>
    <property type="match status" value="1"/>
</dbReference>
<feature type="domain" description="Adenosine deaminase" evidence="7">
    <location>
        <begin position="258"/>
        <end position="441"/>
    </location>
</feature>
<protein>
    <recommendedName>
        <fullName evidence="3">adenosine deaminase</fullName>
        <ecNumber evidence="3">3.5.4.4</ecNumber>
    </recommendedName>
</protein>
<keyword evidence="6" id="KW-0862">Zinc</keyword>
<sequence>MRFIALFLFLIIHVQCFATVDKVFESVKANPKRLYSFLKAMPKGGELHYHLAGGAYPEAMLAIAAKNNYCLELQTLTAAYKPTCTNGNIILSQVTPQGSLYQQIIKAWSFRDFKLKKETGHDHFFNSFYKFILIVLDHPAPLLAEVMQRAASQHELYMEIMLAVRDTRQTVINNQPIVPSHFNSLRHQLLADDVFKADMQSITKDVMKLLPEAKRYLGCNTNPLQEVCQLKINFELHVLREQPLTNVFAQALLYFNIAAKVPNVVAVNLVQAEDGPISLRDYHQQMQIFNYMHQIYPNVHIALHAGELSTTANVPTLHKEDLRFHIQEAINLGHAERIGHGIDIPYENNNHTILKKMATQRIPVEINLTSNKKILKVAKNKHPFNLYLKHQVPIVLSTDDEGILRTNLTKEYATAVTDYHLNYQTLKRINHNALTYSFLPGQSLWADPMTLKPVPACKELTSKTCLNFIKSSEKATLQRNLALKLQAFENSYKGKQG</sequence>
<organism evidence="8 9">
    <name type="scientific">Legionella beliardensis</name>
    <dbReference type="NCBI Taxonomy" id="91822"/>
    <lineage>
        <taxon>Bacteria</taxon>
        <taxon>Pseudomonadati</taxon>
        <taxon>Pseudomonadota</taxon>
        <taxon>Gammaproteobacteria</taxon>
        <taxon>Legionellales</taxon>
        <taxon>Legionellaceae</taxon>
        <taxon>Legionella</taxon>
    </lineage>
</organism>
<proteinExistence type="inferred from homology"/>
<dbReference type="GO" id="GO:0006154">
    <property type="term" value="P:adenosine catabolic process"/>
    <property type="evidence" value="ECO:0007669"/>
    <property type="project" value="TreeGrafter"/>
</dbReference>
<evidence type="ECO:0000256" key="3">
    <source>
        <dbReference type="ARBA" id="ARBA00012784"/>
    </source>
</evidence>
<dbReference type="Proteomes" id="UP000254968">
    <property type="component" value="Unassembled WGS sequence"/>
</dbReference>
<dbReference type="InterPro" id="IPR006330">
    <property type="entry name" value="Ado/ade_deaminase"/>
</dbReference>
<dbReference type="InterPro" id="IPR001365">
    <property type="entry name" value="A_deaminase_dom"/>
</dbReference>
<evidence type="ECO:0000313" key="8">
    <source>
        <dbReference type="EMBL" id="STX28053.1"/>
    </source>
</evidence>
<name>A0A378HZ77_9GAMM</name>
<keyword evidence="4" id="KW-0479">Metal-binding</keyword>
<keyword evidence="9" id="KW-1185">Reference proteome</keyword>
<dbReference type="EC" id="3.5.4.4" evidence="3"/>
<comment type="similarity">
    <text evidence="2">Belongs to the metallo-dependent hydrolases superfamily. Adenosine and AMP deaminases family.</text>
</comment>
<dbReference type="RefSeq" id="WP_115301829.1">
    <property type="nucleotide sequence ID" value="NZ_CAAAHO010000008.1"/>
</dbReference>
<evidence type="ECO:0000256" key="5">
    <source>
        <dbReference type="ARBA" id="ARBA00022801"/>
    </source>
</evidence>
<evidence type="ECO:0000313" key="9">
    <source>
        <dbReference type="Proteomes" id="UP000254968"/>
    </source>
</evidence>
<dbReference type="OrthoDB" id="105475at2"/>
<dbReference type="EMBL" id="UGNV01000001">
    <property type="protein sequence ID" value="STX28053.1"/>
    <property type="molecule type" value="Genomic_DNA"/>
</dbReference>
<dbReference type="GO" id="GO:0005829">
    <property type="term" value="C:cytosol"/>
    <property type="evidence" value="ECO:0007669"/>
    <property type="project" value="TreeGrafter"/>
</dbReference>
<dbReference type="PANTHER" id="PTHR11409:SF43">
    <property type="entry name" value="ADENOSINE DEAMINASE"/>
    <property type="match status" value="1"/>
</dbReference>
<dbReference type="GO" id="GO:0046872">
    <property type="term" value="F:metal ion binding"/>
    <property type="evidence" value="ECO:0007669"/>
    <property type="project" value="UniProtKB-KW"/>
</dbReference>
<gene>
    <name evidence="8" type="primary">add_1</name>
    <name evidence="8" type="ORF">NCTC13315_00576</name>
</gene>
<dbReference type="PANTHER" id="PTHR11409">
    <property type="entry name" value="ADENOSINE DEAMINASE"/>
    <property type="match status" value="1"/>
</dbReference>